<protein>
    <submittedName>
        <fullName evidence="1">Uncharacterized protein</fullName>
    </submittedName>
</protein>
<dbReference type="Proteomes" id="UP000233654">
    <property type="component" value="Unassembled WGS sequence"/>
</dbReference>
<evidence type="ECO:0000313" key="2">
    <source>
        <dbReference type="Proteomes" id="UP000233654"/>
    </source>
</evidence>
<accession>A0A2N3G2A3</accession>
<organism evidence="1 2">
    <name type="scientific">Candidatus Anoxymicrobium japonicum</name>
    <dbReference type="NCBI Taxonomy" id="2013648"/>
    <lineage>
        <taxon>Bacteria</taxon>
        <taxon>Bacillati</taxon>
        <taxon>Actinomycetota</taxon>
        <taxon>Candidatus Geothermincolia</taxon>
        <taxon>Candidatus Geothermincolales</taxon>
        <taxon>Candidatus Anoxymicrobiaceae</taxon>
        <taxon>Candidatus Anoxymicrobium</taxon>
    </lineage>
</organism>
<dbReference type="AlphaFoldDB" id="A0A2N3G2A3"/>
<sequence>MIFGIGAAGDGLTQAAHESRQVAQARAQQRQAPGIGDQRLGTQRCILLGFRKQTDPPISHFFIGPLCRHIRQHLHHHMQVIAHHRICPQRHREHLSQLLKTSAWFTSKL</sequence>
<reference evidence="1 2" key="1">
    <citation type="journal article" date="2017" name="ISME J.">
        <title>Potential for microbial H2 and metal transformations associated with novel bacteria and archaea in deep terrestrial subsurface sediments.</title>
        <authorList>
            <person name="Hernsdorf A.W."/>
            <person name="Amano Y."/>
            <person name="Miyakawa K."/>
            <person name="Ise K."/>
            <person name="Suzuki Y."/>
            <person name="Anantharaman K."/>
            <person name="Probst A."/>
            <person name="Burstein D."/>
            <person name="Thomas B.C."/>
            <person name="Banfield J.F."/>
        </authorList>
    </citation>
    <scope>NUCLEOTIDE SEQUENCE [LARGE SCALE GENOMIC DNA]</scope>
    <source>
        <strain evidence="1">HGW-Actinobacteria-3</strain>
    </source>
</reference>
<name>A0A2N3G2A3_9ACTN</name>
<gene>
    <name evidence="1" type="ORF">CVT63_08320</name>
</gene>
<dbReference type="EMBL" id="PHEX01000122">
    <property type="protein sequence ID" value="PKQ26863.1"/>
    <property type="molecule type" value="Genomic_DNA"/>
</dbReference>
<comment type="caution">
    <text evidence="1">The sequence shown here is derived from an EMBL/GenBank/DDBJ whole genome shotgun (WGS) entry which is preliminary data.</text>
</comment>
<proteinExistence type="predicted"/>
<evidence type="ECO:0000313" key="1">
    <source>
        <dbReference type="EMBL" id="PKQ26863.1"/>
    </source>
</evidence>